<dbReference type="SUPFAM" id="SSF57716">
    <property type="entry name" value="Glucocorticoid receptor-like (DNA-binding domain)"/>
    <property type="match status" value="1"/>
</dbReference>
<dbReference type="PROSITE" id="PS51128">
    <property type="entry name" value="ZF_DKSA_2"/>
    <property type="match status" value="1"/>
</dbReference>
<dbReference type="Proteomes" id="UP000032160">
    <property type="component" value="Chromosome I"/>
</dbReference>
<dbReference type="OrthoDB" id="1121111at2"/>
<feature type="zinc finger region" description="dksA C4-type" evidence="1">
    <location>
        <begin position="88"/>
        <end position="112"/>
    </location>
</feature>
<dbReference type="HOGENOM" id="CLU_043144_3_3_5"/>
<dbReference type="STRING" id="1458461.BN1012_Phect3087"/>
<dbReference type="AlphaFoldDB" id="X5MHN0"/>
<dbReference type="Gene3D" id="1.20.120.910">
    <property type="entry name" value="DksA, coiled-coil domain"/>
    <property type="match status" value="1"/>
</dbReference>
<evidence type="ECO:0000313" key="2">
    <source>
        <dbReference type="EMBL" id="CDO61299.1"/>
    </source>
</evidence>
<gene>
    <name evidence="2" type="ORF">BN1012_Phect3087</name>
</gene>
<accession>X5MHN0</accession>
<protein>
    <submittedName>
        <fullName evidence="2">DnaK suppressor protein</fullName>
    </submittedName>
</protein>
<dbReference type="EMBL" id="HG966617">
    <property type="protein sequence ID" value="CDO61299.1"/>
    <property type="molecule type" value="Genomic_DNA"/>
</dbReference>
<dbReference type="PANTHER" id="PTHR33823">
    <property type="entry name" value="RNA POLYMERASE-BINDING TRANSCRIPTION FACTOR DKSA-RELATED"/>
    <property type="match status" value="1"/>
</dbReference>
<proteinExistence type="predicted"/>
<sequence length="114" mass="12655">MTELTDAALAQFRQHLETERDELMRQQDASDADRAPVTLDQQSVGRLSRMDAMQVQAMAKAVDDRRKLALVQIEAALKRLDAGDFGYCVNCDDAIARKRLDLDPKAASCIKCAS</sequence>
<dbReference type="RefSeq" id="WP_043949128.1">
    <property type="nucleotide sequence ID" value="NZ_HG966617.1"/>
</dbReference>
<name>X5MHN0_9HYPH</name>
<evidence type="ECO:0000256" key="1">
    <source>
        <dbReference type="PROSITE-ProRule" id="PRU00510"/>
    </source>
</evidence>
<dbReference type="KEGG" id="pect:BN1012_Phect3087"/>
<keyword evidence="3" id="KW-1185">Reference proteome</keyword>
<evidence type="ECO:0000313" key="3">
    <source>
        <dbReference type="Proteomes" id="UP000032160"/>
    </source>
</evidence>
<organism evidence="2 3">
    <name type="scientific">Candidatus Phaeomarinibacter ectocarpi</name>
    <dbReference type="NCBI Taxonomy" id="1458461"/>
    <lineage>
        <taxon>Bacteria</taxon>
        <taxon>Pseudomonadati</taxon>
        <taxon>Pseudomonadota</taxon>
        <taxon>Alphaproteobacteria</taxon>
        <taxon>Hyphomicrobiales</taxon>
        <taxon>Parvibaculaceae</taxon>
        <taxon>Candidatus Phaeomarinibacter</taxon>
    </lineage>
</organism>
<reference evidence="2 3" key="1">
    <citation type="journal article" date="2014" name="Front. Genet.">
        <title>Genome and metabolic network of "Candidatus Phaeomarinobacter ectocarpi" Ec32, a new candidate genus of Alphaproteobacteria frequently associated with brown algae.</title>
        <authorList>
            <person name="Dittami S.M."/>
            <person name="Barbeyron T."/>
            <person name="Boyen C."/>
            <person name="Cambefort J."/>
            <person name="Collet G."/>
            <person name="Delage L."/>
            <person name="Gobet A."/>
            <person name="Groisillier A."/>
            <person name="Leblanc C."/>
            <person name="Michel G."/>
            <person name="Scornet D."/>
            <person name="Siegel A."/>
            <person name="Tapia J.E."/>
            <person name="Tonon T."/>
        </authorList>
    </citation>
    <scope>NUCLEOTIDE SEQUENCE [LARGE SCALE GENOMIC DNA]</scope>
    <source>
        <strain evidence="2 3">Ec32</strain>
    </source>
</reference>